<evidence type="ECO:0000313" key="13">
    <source>
        <dbReference type="EMBL" id="PQK16085.1"/>
    </source>
</evidence>
<comment type="subcellular location">
    <subcellularLocation>
        <location evidence="1">Endoplasmic reticulum membrane</location>
        <topology evidence="1">Multi-pass membrane protein</topology>
    </subcellularLocation>
</comment>
<dbReference type="GO" id="GO:0071586">
    <property type="term" value="P:CAAX-box protein processing"/>
    <property type="evidence" value="ECO:0007669"/>
    <property type="project" value="InterPro"/>
</dbReference>
<dbReference type="PANTHER" id="PTHR13046">
    <property type="entry name" value="PROTEASE U48 CAAX PRENYL PROTEASE RCE1"/>
    <property type="match status" value="1"/>
</dbReference>
<organism evidence="13 14">
    <name type="scientific">Beauveria bassiana</name>
    <name type="common">White muscardine disease fungus</name>
    <name type="synonym">Tritirachium shiotae</name>
    <dbReference type="NCBI Taxonomy" id="176275"/>
    <lineage>
        <taxon>Eukaryota</taxon>
        <taxon>Fungi</taxon>
        <taxon>Dikarya</taxon>
        <taxon>Ascomycota</taxon>
        <taxon>Pezizomycotina</taxon>
        <taxon>Sordariomycetes</taxon>
        <taxon>Hypocreomycetidae</taxon>
        <taxon>Hypocreales</taxon>
        <taxon>Cordycipitaceae</taxon>
        <taxon>Beauveria</taxon>
    </lineage>
</organism>
<dbReference type="InterPro" id="IPR039731">
    <property type="entry name" value="Rce1"/>
</dbReference>
<keyword evidence="5" id="KW-0378">Hydrolase</keyword>
<proteinExistence type="inferred from homology"/>
<gene>
    <name evidence="13" type="ORF">BB8028_0006g04060</name>
</gene>
<dbReference type="OrthoDB" id="271604at2759"/>
<evidence type="ECO:0000313" key="14">
    <source>
        <dbReference type="Proteomes" id="UP000237441"/>
    </source>
</evidence>
<keyword evidence="8 11" id="KW-0472">Membrane</keyword>
<dbReference type="GO" id="GO:0004222">
    <property type="term" value="F:metalloendopeptidase activity"/>
    <property type="evidence" value="ECO:0007669"/>
    <property type="project" value="InterPro"/>
</dbReference>
<evidence type="ECO:0000259" key="12">
    <source>
        <dbReference type="Pfam" id="PF02517"/>
    </source>
</evidence>
<feature type="transmembrane region" description="Helical" evidence="11">
    <location>
        <begin position="100"/>
        <end position="121"/>
    </location>
</feature>
<evidence type="ECO:0000256" key="4">
    <source>
        <dbReference type="ARBA" id="ARBA00022692"/>
    </source>
</evidence>
<name>A0A2S7YIU8_BEABA</name>
<dbReference type="Pfam" id="PF02517">
    <property type="entry name" value="Rce1-like"/>
    <property type="match status" value="1"/>
</dbReference>
<comment type="caution">
    <text evidence="13">The sequence shown here is derived from an EMBL/GenBank/DDBJ whole genome shotgun (WGS) entry which is preliminary data.</text>
</comment>
<reference evidence="13 14" key="1">
    <citation type="submission" date="2016-07" db="EMBL/GenBank/DDBJ databases">
        <title>Comparative genomics of the entomopathogenic fungus Beauveria bassiana.</title>
        <authorList>
            <person name="Valero Jimenez C.A."/>
            <person name="Zwaan B.J."/>
            <person name="Van Kan J.A."/>
            <person name="Takken W."/>
            <person name="Debets A.J."/>
            <person name="Schoustra S.E."/>
            <person name="Koenraadt C.J."/>
        </authorList>
    </citation>
    <scope>NUCLEOTIDE SEQUENCE [LARGE SCALE GENOMIC DNA]</scope>
    <source>
        <strain evidence="13 14">ARSEF 8028</strain>
    </source>
</reference>
<dbReference type="EC" id="3.4.26.1" evidence="10"/>
<protein>
    <recommendedName>
        <fullName evidence="10">intramembrane prenyl-peptidase Rce1</fullName>
        <ecNumber evidence="10">3.4.26.1</ecNumber>
    </recommendedName>
</protein>
<dbReference type="InterPro" id="IPR003675">
    <property type="entry name" value="Rce1/LyrA-like_dom"/>
</dbReference>
<comment type="similarity">
    <text evidence="2">Belongs to the peptidase U48 family.</text>
</comment>
<keyword evidence="4 11" id="KW-0812">Transmembrane</keyword>
<evidence type="ECO:0000256" key="8">
    <source>
        <dbReference type="ARBA" id="ARBA00023136"/>
    </source>
</evidence>
<evidence type="ECO:0000256" key="11">
    <source>
        <dbReference type="SAM" id="Phobius"/>
    </source>
</evidence>
<evidence type="ECO:0000256" key="6">
    <source>
        <dbReference type="ARBA" id="ARBA00022824"/>
    </source>
</evidence>
<feature type="transmembrane region" description="Helical" evidence="11">
    <location>
        <begin position="274"/>
        <end position="294"/>
    </location>
</feature>
<keyword evidence="3" id="KW-0645">Protease</keyword>
<sequence length="303" mass="33789">MAIMETTAAAPTAKLSILQASGLMLAYSIIYVLPLYASDTTRPSPSRSRDDPATIRARVRAVTLSTTACSVVTLITAYRLSQLHSAVYLMGYWPIRLVESAKVLLLTAILFAAPLYESLFIEGGWHHILPGLQRLWQSWPEWRNIVAGPVTEECLFRSAVVPLLVLAQASPSSIIFLSPLLFGCAHVHHFYEFRLTNPGVPIYAAVARTIIQLAYTSLFGAYVTFLFLQTGSLLAVVLVHAFCNSLGLPRVWGYMEPYWLPVNTSKGTLLKWTIPYYVFLVGGLICWWQNMYLLTDSHFGLLK</sequence>
<evidence type="ECO:0000256" key="5">
    <source>
        <dbReference type="ARBA" id="ARBA00022801"/>
    </source>
</evidence>
<comment type="catalytic activity">
    <reaction evidence="9">
        <text>Hydrolyzes the peptide bond -P2-(S-farnesyl or geranylgeranyl)C-P1'-P2'-P3'-COOH where P1' and P2' are amino acids with aliphatic sidechains and P3' is any C-terminal residue.</text>
        <dbReference type="EC" id="3.4.26.1"/>
    </reaction>
</comment>
<feature type="domain" description="CAAX prenyl protease 2/Lysostaphin resistance protein A-like" evidence="12">
    <location>
        <begin position="142"/>
        <end position="245"/>
    </location>
</feature>
<evidence type="ECO:0000256" key="2">
    <source>
        <dbReference type="ARBA" id="ARBA00006897"/>
    </source>
</evidence>
<keyword evidence="6" id="KW-0256">Endoplasmic reticulum</keyword>
<dbReference type="AlphaFoldDB" id="A0A2S7YIU8"/>
<dbReference type="GO" id="GO:0005789">
    <property type="term" value="C:endoplasmic reticulum membrane"/>
    <property type="evidence" value="ECO:0007669"/>
    <property type="project" value="UniProtKB-SubCell"/>
</dbReference>
<accession>A0A2S7YIU8</accession>
<feature type="transmembrane region" description="Helical" evidence="11">
    <location>
        <begin position="59"/>
        <end position="80"/>
    </location>
</feature>
<dbReference type="Proteomes" id="UP000237441">
    <property type="component" value="Unassembled WGS sequence"/>
</dbReference>
<evidence type="ECO:0000256" key="1">
    <source>
        <dbReference type="ARBA" id="ARBA00004477"/>
    </source>
</evidence>
<keyword evidence="7 11" id="KW-1133">Transmembrane helix</keyword>
<evidence type="ECO:0000256" key="3">
    <source>
        <dbReference type="ARBA" id="ARBA00022670"/>
    </source>
</evidence>
<evidence type="ECO:0000256" key="9">
    <source>
        <dbReference type="ARBA" id="ARBA00047280"/>
    </source>
</evidence>
<dbReference type="EMBL" id="JRHA01000006">
    <property type="protein sequence ID" value="PQK16085.1"/>
    <property type="molecule type" value="Genomic_DNA"/>
</dbReference>
<feature type="transmembrane region" description="Helical" evidence="11">
    <location>
        <begin position="20"/>
        <end position="38"/>
    </location>
</feature>
<dbReference type="PANTHER" id="PTHR13046:SF0">
    <property type="entry name" value="CAAX PRENYL PROTEASE 2"/>
    <property type="match status" value="1"/>
</dbReference>
<evidence type="ECO:0000256" key="10">
    <source>
        <dbReference type="ARBA" id="ARBA00049729"/>
    </source>
</evidence>
<evidence type="ECO:0000256" key="7">
    <source>
        <dbReference type="ARBA" id="ARBA00022989"/>
    </source>
</evidence>